<dbReference type="EMBL" id="BMQM01000027">
    <property type="protein sequence ID" value="GGR67995.1"/>
    <property type="molecule type" value="Genomic_DNA"/>
</dbReference>
<keyword evidence="2" id="KW-1185">Reference proteome</keyword>
<comment type="caution">
    <text evidence="1">The sequence shown here is derived from an EMBL/GenBank/DDBJ whole genome shotgun (WGS) entry which is preliminary data.</text>
</comment>
<name>A0ABQ2RYU3_9DEIO</name>
<dbReference type="Proteomes" id="UP000634308">
    <property type="component" value="Unassembled WGS sequence"/>
</dbReference>
<organism evidence="1 2">
    <name type="scientific">Deinococcus seoulensis</name>
    <dbReference type="NCBI Taxonomy" id="1837379"/>
    <lineage>
        <taxon>Bacteria</taxon>
        <taxon>Thermotogati</taxon>
        <taxon>Deinococcota</taxon>
        <taxon>Deinococci</taxon>
        <taxon>Deinococcales</taxon>
        <taxon>Deinococcaceae</taxon>
        <taxon>Deinococcus</taxon>
    </lineage>
</organism>
<evidence type="ECO:0000313" key="1">
    <source>
        <dbReference type="EMBL" id="GGR67995.1"/>
    </source>
</evidence>
<protein>
    <submittedName>
        <fullName evidence="1">Uncharacterized protein</fullName>
    </submittedName>
</protein>
<reference evidence="2" key="1">
    <citation type="journal article" date="2019" name="Int. J. Syst. Evol. Microbiol.">
        <title>The Global Catalogue of Microorganisms (GCM) 10K type strain sequencing project: providing services to taxonomists for standard genome sequencing and annotation.</title>
        <authorList>
            <consortium name="The Broad Institute Genomics Platform"/>
            <consortium name="The Broad Institute Genome Sequencing Center for Infectious Disease"/>
            <person name="Wu L."/>
            <person name="Ma J."/>
        </authorList>
    </citation>
    <scope>NUCLEOTIDE SEQUENCE [LARGE SCALE GENOMIC DNA]</scope>
    <source>
        <strain evidence="2">JCM 31404</strain>
    </source>
</reference>
<sequence length="50" mass="5586">MRGLVLFGSLMLASVLLDRWKLRPWQRFVAMAAVTVLTLSAWNVVRGPGT</sequence>
<evidence type="ECO:0000313" key="2">
    <source>
        <dbReference type="Proteomes" id="UP000634308"/>
    </source>
</evidence>
<accession>A0ABQ2RYU3</accession>
<gene>
    <name evidence="1" type="ORF">GCM10008959_32600</name>
</gene>
<proteinExistence type="predicted"/>